<proteinExistence type="predicted"/>
<reference evidence="2" key="1">
    <citation type="book" date="2014" name="THE 24TH EUROPEAN CONGRESS OF CLINICAL MICROBIOLOGY AND INFECTIOUS DISEASES" publisher="ECCMID 2014" city="Barcelona, Spain">
        <title>Identification of resistance genes in three multidrug-resistant Bacteroides fragilis isolates by whole genome sequencing.</title>
        <editorList>
            <person name="Unknown"/>
            <person name="A."/>
        </editorList>
        <authorList>
            <person name="Sydenham T.V."/>
            <person name="Hasman H."/>
            <person name="Wang M."/>
            <person name="Soki J."/>
            <person name="Nagy E."/>
            <person name="Justesen U.S."/>
        </authorList>
    </citation>
    <scope>NUCLEOTIDE SEQUENCE</scope>
    <source>
        <strain evidence="2">DCMOUH0018B</strain>
    </source>
</reference>
<comment type="caution">
    <text evidence="2">The sequence shown here is derived from an EMBL/GenBank/DDBJ whole genome shotgun (WGS) entry which is preliminary data.</text>
</comment>
<evidence type="ECO:0000313" key="2">
    <source>
        <dbReference type="EMBL" id="KFX72800.1"/>
    </source>
</evidence>
<feature type="transmembrane region" description="Helical" evidence="1">
    <location>
        <begin position="147"/>
        <end position="170"/>
    </location>
</feature>
<feature type="transmembrane region" description="Helical" evidence="1">
    <location>
        <begin position="73"/>
        <end position="91"/>
    </location>
</feature>
<feature type="transmembrane region" description="Helical" evidence="1">
    <location>
        <begin position="49"/>
        <end position="67"/>
    </location>
</feature>
<reference evidence="3" key="3">
    <citation type="submission" date="2022-12" db="EMBL/GenBank/DDBJ databases">
        <title>Development of a Multilocus Sequence Typing Scheme for Bacteroides fragilis Based on Whole Genome Sequencing Data and Clinical Application.</title>
        <authorList>
            <person name="Nielsen F.D."/>
            <person name="Justesen U.S."/>
        </authorList>
    </citation>
    <scope>NUCLEOTIDE SEQUENCE</scope>
    <source>
        <strain evidence="3">BF_BC_ODE_DK_2015_2</strain>
    </source>
</reference>
<gene>
    <name evidence="2" type="ORF">EE52_0220840</name>
    <name evidence="3" type="ORF">O1422_12845</name>
</gene>
<evidence type="ECO:0000256" key="1">
    <source>
        <dbReference type="SAM" id="Phobius"/>
    </source>
</evidence>
<accession>A0A0I9S5F6</accession>
<name>A0A0I9S5F6_BACFG</name>
<dbReference type="RefSeq" id="WP_044301878.1">
    <property type="nucleotide sequence ID" value="NZ_CAEUHN010000012.1"/>
</dbReference>
<evidence type="ECO:0000313" key="3">
    <source>
        <dbReference type="EMBL" id="MCZ2655051.1"/>
    </source>
</evidence>
<dbReference type="PATRIC" id="fig|817.53.peg.4302"/>
<keyword evidence="1" id="KW-0812">Transmembrane</keyword>
<protein>
    <submittedName>
        <fullName evidence="2">Membrane protein</fullName>
    </submittedName>
</protein>
<reference evidence="2" key="2">
    <citation type="submission" date="2014-07" db="EMBL/GenBank/DDBJ databases">
        <title>Genetics and epidemiology of antimicrobial resistance in B. fragilis group.</title>
        <authorList>
            <person name="Sydenham T.V."/>
            <person name="Hasman H."/>
            <person name="Kemp M."/>
            <person name="Justesen U.S."/>
        </authorList>
    </citation>
    <scope>NUCLEOTIDE SEQUENCE [LARGE SCALE GENOMIC DNA]</scope>
    <source>
        <strain evidence="2">DCMOUH0018B</strain>
    </source>
</reference>
<sequence length="194" mass="22962">MELDDLKKSWNALDEHLKGKEFIKEEEMKQLLGRARNNINSIERFNRKLRFAAIGILALAVIFWICDDALTDFYYWIALFLCIPALCWDLYSAHYLGRTRIDEMPLVTVISRINRYHRWMVREWIIGILYLLVMATFFSFYKQVWQYGAAGIISSLIVWAVGLGICLSVYRRNLRHIKEIKKNLNELKELNHTA</sequence>
<dbReference type="Proteomes" id="UP001075704">
    <property type="component" value="Unassembled WGS sequence"/>
</dbReference>
<dbReference type="EMBL" id="JMZZ02000225">
    <property type="protein sequence ID" value="KFX72800.1"/>
    <property type="molecule type" value="Genomic_DNA"/>
</dbReference>
<feature type="transmembrane region" description="Helical" evidence="1">
    <location>
        <begin position="124"/>
        <end position="141"/>
    </location>
</feature>
<dbReference type="AlphaFoldDB" id="A0A0I9S5F6"/>
<organism evidence="2">
    <name type="scientific">Bacteroides fragilis</name>
    <dbReference type="NCBI Taxonomy" id="817"/>
    <lineage>
        <taxon>Bacteria</taxon>
        <taxon>Pseudomonadati</taxon>
        <taxon>Bacteroidota</taxon>
        <taxon>Bacteroidia</taxon>
        <taxon>Bacteroidales</taxon>
        <taxon>Bacteroidaceae</taxon>
        <taxon>Bacteroides</taxon>
    </lineage>
</organism>
<keyword evidence="1" id="KW-1133">Transmembrane helix</keyword>
<dbReference type="EMBL" id="JAPUAC010000009">
    <property type="protein sequence ID" value="MCZ2655051.1"/>
    <property type="molecule type" value="Genomic_DNA"/>
</dbReference>
<keyword evidence="1" id="KW-0472">Membrane</keyword>